<proteinExistence type="predicted"/>
<dbReference type="Proteomes" id="UP000003980">
    <property type="component" value="Unassembled WGS sequence"/>
</dbReference>
<sequence length="171" mass="18963">MKTAVLVLAGVVLALSLAYLSLVLSFAPVYPFHDKFRDVENGIELEPTANPPLFYPTHYGSTISNQTFVYNGPASFGAEFEICRGDFSVYPSSMRVSGNSTINFTIVIRGNDIVHINGDNRFYILEGLEENFTPSSTTVEVILRLNNISQGTLLVPIWDRCNVVYVNVTVF</sequence>
<organism evidence="1 2">
    <name type="scientific">Metallosphaera yellowstonensis MK1</name>
    <dbReference type="NCBI Taxonomy" id="671065"/>
    <lineage>
        <taxon>Archaea</taxon>
        <taxon>Thermoproteota</taxon>
        <taxon>Thermoprotei</taxon>
        <taxon>Sulfolobales</taxon>
        <taxon>Sulfolobaceae</taxon>
        <taxon>Metallosphaera</taxon>
    </lineage>
</organism>
<evidence type="ECO:0000313" key="2">
    <source>
        <dbReference type="Proteomes" id="UP000003980"/>
    </source>
</evidence>
<dbReference type="OrthoDB" id="34616at2157"/>
<dbReference type="AlphaFoldDB" id="H2C907"/>
<keyword evidence="2" id="KW-1185">Reference proteome</keyword>
<reference evidence="1 2" key="1">
    <citation type="submission" date="2012-01" db="EMBL/GenBank/DDBJ databases">
        <title>Improved High-Quality Draft sequence of Metallosphaera yellowstonensis MK1.</title>
        <authorList>
            <consortium name="US DOE Joint Genome Institute"/>
            <person name="Lucas S."/>
            <person name="Han J."/>
            <person name="Cheng J.-F."/>
            <person name="Goodwin L."/>
            <person name="Pitluck S."/>
            <person name="Peters L."/>
            <person name="Teshima H."/>
            <person name="Detter J.C."/>
            <person name="Han C."/>
            <person name="Tapia R."/>
            <person name="Land M."/>
            <person name="Hauser L."/>
            <person name="Kyrpides N."/>
            <person name="Kozubal M."/>
            <person name="Macur R.E."/>
            <person name="Jay Z."/>
            <person name="Inskeep W."/>
            <person name="Woyke T."/>
        </authorList>
    </citation>
    <scope>NUCLEOTIDE SEQUENCE [LARGE SCALE GENOMIC DNA]</scope>
    <source>
        <strain evidence="1 2">MK1</strain>
    </source>
</reference>
<dbReference type="RefSeq" id="WP_009075266.1">
    <property type="nucleotide sequence ID" value="NZ_JH597770.1"/>
</dbReference>
<dbReference type="eggNOG" id="arCOG11008">
    <property type="taxonomic scope" value="Archaea"/>
</dbReference>
<evidence type="ECO:0000313" key="1">
    <source>
        <dbReference type="EMBL" id="EHP68633.1"/>
    </source>
</evidence>
<dbReference type="HOGENOM" id="CLU_108338_0_0_2"/>
<name>H2C907_9CREN</name>
<gene>
    <name evidence="1" type="ORF">MetMK1DRAFT_00030760</name>
</gene>
<accession>H2C907</accession>
<protein>
    <submittedName>
        <fullName evidence="1">Uncharacterized protein</fullName>
    </submittedName>
</protein>
<dbReference type="EMBL" id="JH597770">
    <property type="protein sequence ID" value="EHP68633.1"/>
    <property type="molecule type" value="Genomic_DNA"/>
</dbReference>